<gene>
    <name evidence="6" type="ORF">DYP60_08700</name>
</gene>
<dbReference type="Proteomes" id="UP000264002">
    <property type="component" value="Unassembled WGS sequence"/>
</dbReference>
<evidence type="ECO:0000256" key="4">
    <source>
        <dbReference type="ARBA" id="ARBA00022840"/>
    </source>
</evidence>
<evidence type="ECO:0000256" key="2">
    <source>
        <dbReference type="ARBA" id="ARBA00022737"/>
    </source>
</evidence>
<reference evidence="6 7" key="2">
    <citation type="submission" date="2018-09" db="EMBL/GenBank/DDBJ databases">
        <title>Genome of Sphaerochaeta halotolerans strain 4-11.</title>
        <authorList>
            <person name="Nazina T.N."/>
            <person name="Sokolova D.S."/>
        </authorList>
    </citation>
    <scope>NUCLEOTIDE SEQUENCE [LARGE SCALE GENOMIC DNA]</scope>
    <source>
        <strain evidence="6 7">4-11</strain>
    </source>
</reference>
<keyword evidence="1" id="KW-0813">Transport</keyword>
<dbReference type="PANTHER" id="PTHR43790:SF9">
    <property type="entry name" value="GALACTOFURANOSE TRANSPORTER ATP-BINDING PROTEIN YTFR"/>
    <property type="match status" value="1"/>
</dbReference>
<dbReference type="GO" id="GO:0005524">
    <property type="term" value="F:ATP binding"/>
    <property type="evidence" value="ECO:0007669"/>
    <property type="project" value="UniProtKB-KW"/>
</dbReference>
<keyword evidence="7" id="KW-1185">Reference proteome</keyword>
<feature type="domain" description="ABC transporter" evidence="5">
    <location>
        <begin position="254"/>
        <end position="481"/>
    </location>
</feature>
<evidence type="ECO:0000313" key="6">
    <source>
        <dbReference type="EMBL" id="RFU94585.1"/>
    </source>
</evidence>
<evidence type="ECO:0000256" key="1">
    <source>
        <dbReference type="ARBA" id="ARBA00022448"/>
    </source>
</evidence>
<keyword evidence="4 6" id="KW-0067">ATP-binding</keyword>
<dbReference type="AlphaFoldDB" id="A0A372MFN3"/>
<dbReference type="Pfam" id="PF00005">
    <property type="entry name" value="ABC_tran"/>
    <property type="match status" value="1"/>
</dbReference>
<protein>
    <submittedName>
        <fullName evidence="6">ATP-binding cassette domain-containing protein</fullName>
    </submittedName>
</protein>
<reference evidence="7" key="1">
    <citation type="submission" date="2018-08" db="EMBL/GenBank/DDBJ databases">
        <authorList>
            <person name="Grouzdev D.S."/>
            <person name="Krutkina M.S."/>
        </authorList>
    </citation>
    <scope>NUCLEOTIDE SEQUENCE [LARGE SCALE GENOMIC DNA]</scope>
    <source>
        <strain evidence="7">4-11</strain>
    </source>
</reference>
<dbReference type="RefSeq" id="WP_117330619.1">
    <property type="nucleotide sequence ID" value="NZ_QUWK01000008.1"/>
</dbReference>
<name>A0A372MFN3_9SPIR</name>
<evidence type="ECO:0000256" key="3">
    <source>
        <dbReference type="ARBA" id="ARBA00022741"/>
    </source>
</evidence>
<dbReference type="PANTHER" id="PTHR43790">
    <property type="entry name" value="CARBOHYDRATE TRANSPORT ATP-BINDING PROTEIN MG119-RELATED"/>
    <property type="match status" value="1"/>
</dbReference>
<dbReference type="Gene3D" id="3.40.50.300">
    <property type="entry name" value="P-loop containing nucleotide triphosphate hydrolases"/>
    <property type="match status" value="2"/>
</dbReference>
<evidence type="ECO:0000313" key="7">
    <source>
        <dbReference type="Proteomes" id="UP000264002"/>
    </source>
</evidence>
<proteinExistence type="predicted"/>
<dbReference type="PROSITE" id="PS50893">
    <property type="entry name" value="ABC_TRANSPORTER_2"/>
    <property type="match status" value="2"/>
</dbReference>
<keyword evidence="3" id="KW-0547">Nucleotide-binding</keyword>
<dbReference type="InterPro" id="IPR050107">
    <property type="entry name" value="ABC_carbohydrate_import_ATPase"/>
</dbReference>
<dbReference type="InterPro" id="IPR003439">
    <property type="entry name" value="ABC_transporter-like_ATP-bd"/>
</dbReference>
<evidence type="ECO:0000259" key="5">
    <source>
        <dbReference type="PROSITE" id="PS50893"/>
    </source>
</evidence>
<sequence>MKEEVFRLEQVSLPPYLHDINIHLFKGEIVGLIGLNALGIEQLLTIFQKNISLHYGHVYCKDELVNDYLSSNHKQNNITVIERKSMLIDTLSVEENLFILKKGCKQHLIRYSLLSNQMQQLLAPLHLKLANKTLVAELTSFEKLVIQFIKAQLSRSSMVILKDISTFVSEIDLAKLKPILDYFSANGMTFLYVCNHHQEAFHFSNRCYLMREGKIIKHLYPDQMNDTIISQYSYEFKESIEEGSRQDQYSKPPLSSRDLVCSNLWYHDIKQLNIELHAGETVVLLDSENMILDQLFVLLSGVDVADSGSLLIHGKRPSLADRSIALVPEKPDQSLIFPQLSVMDNLLFTSDHKVPHLWLNRKRRAALGYELQKRFGNRLTDKVPSDFPQSYRLRLVYQRILLQKPTFLCAVQPFASIDMYQRMELISTYDVLKQRGTTILILAVSLSDTLQIADRLLLCKNGQIERQLLRHEFSQYNGIVGSRPT</sequence>
<comment type="caution">
    <text evidence="6">The sequence shown here is derived from an EMBL/GenBank/DDBJ whole genome shotgun (WGS) entry which is preliminary data.</text>
</comment>
<organism evidence="6 7">
    <name type="scientific">Sphaerochaeta halotolerans</name>
    <dbReference type="NCBI Taxonomy" id="2293840"/>
    <lineage>
        <taxon>Bacteria</taxon>
        <taxon>Pseudomonadati</taxon>
        <taxon>Spirochaetota</taxon>
        <taxon>Spirochaetia</taxon>
        <taxon>Spirochaetales</taxon>
        <taxon>Sphaerochaetaceae</taxon>
        <taxon>Sphaerochaeta</taxon>
    </lineage>
</organism>
<feature type="domain" description="ABC transporter" evidence="5">
    <location>
        <begin position="1"/>
        <end position="237"/>
    </location>
</feature>
<keyword evidence="2" id="KW-0677">Repeat</keyword>
<dbReference type="GO" id="GO:0016887">
    <property type="term" value="F:ATP hydrolysis activity"/>
    <property type="evidence" value="ECO:0007669"/>
    <property type="project" value="InterPro"/>
</dbReference>
<dbReference type="SUPFAM" id="SSF52540">
    <property type="entry name" value="P-loop containing nucleoside triphosphate hydrolases"/>
    <property type="match status" value="2"/>
</dbReference>
<accession>A0A372MFN3</accession>
<dbReference type="InterPro" id="IPR027417">
    <property type="entry name" value="P-loop_NTPase"/>
</dbReference>
<dbReference type="EMBL" id="QUWK01000008">
    <property type="protein sequence ID" value="RFU94585.1"/>
    <property type="molecule type" value="Genomic_DNA"/>
</dbReference>